<evidence type="ECO:0000256" key="3">
    <source>
        <dbReference type="ARBA" id="ARBA00022692"/>
    </source>
</evidence>
<feature type="transmembrane region" description="Helical" evidence="10">
    <location>
        <begin position="131"/>
        <end position="153"/>
    </location>
</feature>
<protein>
    <submittedName>
        <fullName evidence="12">Family A G protein-coupled receptor-like protein</fullName>
    </submittedName>
</protein>
<keyword evidence="3 9" id="KW-0812">Transmembrane</keyword>
<feature type="transmembrane region" description="Helical" evidence="10">
    <location>
        <begin position="229"/>
        <end position="249"/>
    </location>
</feature>
<evidence type="ECO:0000256" key="10">
    <source>
        <dbReference type="SAM" id="Phobius"/>
    </source>
</evidence>
<accession>A0A137P2F3</accession>
<feature type="transmembrane region" description="Helical" evidence="10">
    <location>
        <begin position="22"/>
        <end position="43"/>
    </location>
</feature>
<evidence type="ECO:0000313" key="13">
    <source>
        <dbReference type="Proteomes" id="UP000070444"/>
    </source>
</evidence>
<dbReference type="PROSITE" id="PS00237">
    <property type="entry name" value="G_PROTEIN_RECEP_F1_1"/>
    <property type="match status" value="1"/>
</dbReference>
<evidence type="ECO:0000256" key="7">
    <source>
        <dbReference type="ARBA" id="ARBA00023170"/>
    </source>
</evidence>
<dbReference type="InterPro" id="IPR000276">
    <property type="entry name" value="GPCR_Rhodpsn"/>
</dbReference>
<evidence type="ECO:0000256" key="8">
    <source>
        <dbReference type="ARBA" id="ARBA00023224"/>
    </source>
</evidence>
<evidence type="ECO:0000256" key="6">
    <source>
        <dbReference type="ARBA" id="ARBA00023136"/>
    </source>
</evidence>
<evidence type="ECO:0000259" key="11">
    <source>
        <dbReference type="PROSITE" id="PS50262"/>
    </source>
</evidence>
<feature type="domain" description="G-protein coupled receptors family 1 profile" evidence="11">
    <location>
        <begin position="34"/>
        <end position="284"/>
    </location>
</feature>
<gene>
    <name evidence="12" type="ORF">CONCODRAFT_8564</name>
</gene>
<evidence type="ECO:0000313" key="12">
    <source>
        <dbReference type="EMBL" id="KXN69079.1"/>
    </source>
</evidence>
<evidence type="ECO:0000256" key="9">
    <source>
        <dbReference type="RuleBase" id="RU000688"/>
    </source>
</evidence>
<keyword evidence="2" id="KW-1003">Cell membrane</keyword>
<feature type="transmembrane region" description="Helical" evidence="10">
    <location>
        <begin position="177"/>
        <end position="202"/>
    </location>
</feature>
<keyword evidence="4 10" id="KW-1133">Transmembrane helix</keyword>
<dbReference type="Pfam" id="PF00001">
    <property type="entry name" value="7tm_1"/>
    <property type="match status" value="1"/>
</dbReference>
<evidence type="ECO:0000256" key="5">
    <source>
        <dbReference type="ARBA" id="ARBA00023040"/>
    </source>
</evidence>
<comment type="similarity">
    <text evidence="9">Belongs to the G-protein coupled receptor 1 family.</text>
</comment>
<dbReference type="Gene3D" id="1.20.1070.10">
    <property type="entry name" value="Rhodopsin 7-helix transmembrane proteins"/>
    <property type="match status" value="1"/>
</dbReference>
<feature type="transmembrane region" description="Helical" evidence="10">
    <location>
        <begin position="98"/>
        <end position="124"/>
    </location>
</feature>
<dbReference type="EMBL" id="KQ964549">
    <property type="protein sequence ID" value="KXN69079.1"/>
    <property type="molecule type" value="Genomic_DNA"/>
</dbReference>
<dbReference type="CDD" id="cd00637">
    <property type="entry name" value="7tm_classA_rhodopsin-like"/>
    <property type="match status" value="1"/>
</dbReference>
<feature type="transmembrane region" description="Helical" evidence="10">
    <location>
        <begin position="55"/>
        <end position="78"/>
    </location>
</feature>
<feature type="transmembrane region" description="Helical" evidence="10">
    <location>
        <begin position="269"/>
        <end position="287"/>
    </location>
</feature>
<organism evidence="12 13">
    <name type="scientific">Conidiobolus coronatus (strain ATCC 28846 / CBS 209.66 / NRRL 28638)</name>
    <name type="common">Delacroixia coronata</name>
    <dbReference type="NCBI Taxonomy" id="796925"/>
    <lineage>
        <taxon>Eukaryota</taxon>
        <taxon>Fungi</taxon>
        <taxon>Fungi incertae sedis</taxon>
        <taxon>Zoopagomycota</taxon>
        <taxon>Entomophthoromycotina</taxon>
        <taxon>Entomophthoromycetes</taxon>
        <taxon>Entomophthorales</taxon>
        <taxon>Ancylistaceae</taxon>
        <taxon>Conidiobolus</taxon>
    </lineage>
</organism>
<evidence type="ECO:0000256" key="1">
    <source>
        <dbReference type="ARBA" id="ARBA00004651"/>
    </source>
</evidence>
<dbReference type="PRINTS" id="PR00237">
    <property type="entry name" value="GPCRRHODOPSN"/>
</dbReference>
<evidence type="ECO:0000256" key="4">
    <source>
        <dbReference type="ARBA" id="ARBA00022989"/>
    </source>
</evidence>
<keyword evidence="8 9" id="KW-0807">Transducer</keyword>
<dbReference type="InterPro" id="IPR017452">
    <property type="entry name" value="GPCR_Rhodpsn_7TM"/>
</dbReference>
<dbReference type="PROSITE" id="PS50262">
    <property type="entry name" value="G_PROTEIN_RECEP_F1_2"/>
    <property type="match status" value="1"/>
</dbReference>
<dbReference type="GO" id="GO:0005886">
    <property type="term" value="C:plasma membrane"/>
    <property type="evidence" value="ECO:0007669"/>
    <property type="project" value="UniProtKB-SubCell"/>
</dbReference>
<keyword evidence="7 9" id="KW-0675">Receptor</keyword>
<name>A0A137P2F3_CONC2</name>
<evidence type="ECO:0000256" key="2">
    <source>
        <dbReference type="ARBA" id="ARBA00022475"/>
    </source>
</evidence>
<reference evidence="12 13" key="1">
    <citation type="journal article" date="2015" name="Genome Biol. Evol.">
        <title>Phylogenomic analyses indicate that early fungi evolved digesting cell walls of algal ancestors of land plants.</title>
        <authorList>
            <person name="Chang Y."/>
            <person name="Wang S."/>
            <person name="Sekimoto S."/>
            <person name="Aerts A.L."/>
            <person name="Choi C."/>
            <person name="Clum A."/>
            <person name="LaButti K.M."/>
            <person name="Lindquist E.A."/>
            <person name="Yee Ngan C."/>
            <person name="Ohm R.A."/>
            <person name="Salamov A.A."/>
            <person name="Grigoriev I.V."/>
            <person name="Spatafora J.W."/>
            <person name="Berbee M.L."/>
        </authorList>
    </citation>
    <scope>NUCLEOTIDE SEQUENCE [LARGE SCALE GENOMIC DNA]</scope>
    <source>
        <strain evidence="12 13">NRRL 28638</strain>
    </source>
</reference>
<dbReference type="GO" id="GO:0008528">
    <property type="term" value="F:G protein-coupled peptide receptor activity"/>
    <property type="evidence" value="ECO:0007669"/>
    <property type="project" value="TreeGrafter"/>
</dbReference>
<dbReference type="Proteomes" id="UP000070444">
    <property type="component" value="Unassembled WGS sequence"/>
</dbReference>
<dbReference type="PANTHER" id="PTHR24230">
    <property type="entry name" value="G-PROTEIN COUPLED RECEPTOR"/>
    <property type="match status" value="1"/>
</dbReference>
<dbReference type="PANTHER" id="PTHR24230:SF120">
    <property type="entry name" value="G-PROTEIN COUPLED RECEPTOR DAF-38"/>
    <property type="match status" value="1"/>
</dbReference>
<sequence>MKGTGLPGFLDDPVILHSIQCVYFLVLGLFSTTLSGLVLYILLTKRSLRNAHIDLQLIFLLLIFDWLSAFDLVLEGILNVPGLELITENVALCTATAGISNVTFMISIVLVSILSLERCILVVFDIKLKPYIYWLLFAVILATLISLSVLAIIKNQIKVQYGLTYCWITVETSLGKLISLINLIIISFSQLMITVCYIMIVISRRLSSQALLSDMGVQRQKIMKQVNQTTIRSLIIIFTSVICNLPYIILQLIKLIDYSKIHPLFELTALALLCLNSVFNVLILLFIQESLQTEFKRFLVKHVPVLARWLDRDRRRESIELF</sequence>
<dbReference type="AlphaFoldDB" id="A0A137P2F3"/>
<dbReference type="SUPFAM" id="SSF81321">
    <property type="entry name" value="Family A G protein-coupled receptor-like"/>
    <property type="match status" value="1"/>
</dbReference>
<proteinExistence type="inferred from homology"/>
<comment type="subcellular location">
    <subcellularLocation>
        <location evidence="1">Cell membrane</location>
        <topology evidence="1">Multi-pass membrane protein</topology>
    </subcellularLocation>
</comment>
<keyword evidence="13" id="KW-1185">Reference proteome</keyword>
<keyword evidence="5 9" id="KW-0297">G-protein coupled receptor</keyword>
<keyword evidence="6 10" id="KW-0472">Membrane</keyword>